<evidence type="ECO:0000256" key="1">
    <source>
        <dbReference type="SAM" id="SignalP"/>
    </source>
</evidence>
<accession>A0A2M4D2A5</accession>
<feature type="signal peptide" evidence="1">
    <location>
        <begin position="1"/>
        <end position="18"/>
    </location>
</feature>
<protein>
    <submittedName>
        <fullName evidence="2">Putative secreted protein</fullName>
    </submittedName>
</protein>
<proteinExistence type="predicted"/>
<dbReference type="AlphaFoldDB" id="A0A2M4D2A5"/>
<feature type="chain" id="PRO_5014701689" evidence="1">
    <location>
        <begin position="19"/>
        <end position="94"/>
    </location>
</feature>
<reference evidence="2" key="1">
    <citation type="submission" date="2018-01" db="EMBL/GenBank/DDBJ databases">
        <title>An insight into the sialome of Amazonian anophelines.</title>
        <authorList>
            <person name="Ribeiro J.M."/>
            <person name="Scarpassa V."/>
            <person name="Calvo E."/>
        </authorList>
    </citation>
    <scope>NUCLEOTIDE SEQUENCE</scope>
</reference>
<keyword evidence="1" id="KW-0732">Signal</keyword>
<dbReference type="EMBL" id="GGFL01007515">
    <property type="protein sequence ID" value="MBW71693.1"/>
    <property type="molecule type" value="Transcribed_RNA"/>
</dbReference>
<name>A0A2M4D2A5_ANODA</name>
<organism evidence="2">
    <name type="scientific">Anopheles darlingi</name>
    <name type="common">Mosquito</name>
    <dbReference type="NCBI Taxonomy" id="43151"/>
    <lineage>
        <taxon>Eukaryota</taxon>
        <taxon>Metazoa</taxon>
        <taxon>Ecdysozoa</taxon>
        <taxon>Arthropoda</taxon>
        <taxon>Hexapoda</taxon>
        <taxon>Insecta</taxon>
        <taxon>Pterygota</taxon>
        <taxon>Neoptera</taxon>
        <taxon>Endopterygota</taxon>
        <taxon>Diptera</taxon>
        <taxon>Nematocera</taxon>
        <taxon>Culicoidea</taxon>
        <taxon>Culicidae</taxon>
        <taxon>Anophelinae</taxon>
        <taxon>Anopheles</taxon>
    </lineage>
</organism>
<sequence length="94" mass="10234">MLLSFLSFLFFFARHRTAKHRASLRSFVAAAELNQWLCVCCCVYNRKPQPRGRGGCSEVTNNSLTSAVSHLFTKEGTGLMDAGSGISITTSANS</sequence>
<evidence type="ECO:0000313" key="2">
    <source>
        <dbReference type="EMBL" id="MBW71693.1"/>
    </source>
</evidence>